<dbReference type="Pfam" id="PF13464">
    <property type="entry name" value="RodZ_C"/>
    <property type="match status" value="1"/>
</dbReference>
<dbReference type="PANTHER" id="PTHR34475:SF1">
    <property type="entry name" value="CYTOSKELETON PROTEIN RODZ"/>
    <property type="match status" value="1"/>
</dbReference>
<evidence type="ECO:0000256" key="1">
    <source>
        <dbReference type="SAM" id="MobiDB-lite"/>
    </source>
</evidence>
<feature type="transmembrane region" description="Helical" evidence="2">
    <location>
        <begin position="133"/>
        <end position="151"/>
    </location>
</feature>
<sequence>MNDEVVQNDENGTSSESPRQHQDQQPQISAGAQLRMLRESRGWSIEQVASQLNLAPRQIEALEEDNFAALPGLVIVRGFIRTYAKLLRVDPAPILAAVASPVEAANVVPERAPLSASFSETSVPFGKRRSPSALMIIAALVVLGGILFFVARSAGWIPPTELAAVMKDGSVVKELPVESADFVEPTPQEQTFEETSSAESNADTSVENKAVDAPAAAVTTPAIVPAPVAAQVVTPAPAANATAAPPASVANGKNKMVFKVAEDSWVEIKLAEDDSIVVSRILQAGTTEAFDIPGPASVVIGNAAGVSVSLRGTPLNITGSSSNVARLNVK</sequence>
<keyword evidence="2" id="KW-0812">Transmembrane</keyword>
<keyword evidence="2" id="KW-0472">Membrane</keyword>
<dbReference type="Pfam" id="PF13413">
    <property type="entry name" value="HTH_25"/>
    <property type="match status" value="1"/>
</dbReference>
<accession>A0A8J3ANY4</accession>
<name>A0A8J3ANY4_9BURK</name>
<feature type="region of interest" description="Disordered" evidence="1">
    <location>
        <begin position="183"/>
        <end position="204"/>
    </location>
</feature>
<dbReference type="CDD" id="cd00093">
    <property type="entry name" value="HTH_XRE"/>
    <property type="match status" value="1"/>
</dbReference>
<dbReference type="AlphaFoldDB" id="A0A8J3ANY4"/>
<dbReference type="Gene3D" id="1.10.260.40">
    <property type="entry name" value="lambda repressor-like DNA-binding domains"/>
    <property type="match status" value="1"/>
</dbReference>
<dbReference type="SUPFAM" id="SSF47413">
    <property type="entry name" value="lambda repressor-like DNA-binding domains"/>
    <property type="match status" value="1"/>
</dbReference>
<dbReference type="Proteomes" id="UP000642180">
    <property type="component" value="Unassembled WGS sequence"/>
</dbReference>
<proteinExistence type="predicted"/>
<dbReference type="PANTHER" id="PTHR34475">
    <property type="match status" value="1"/>
</dbReference>
<dbReference type="InterPro" id="IPR025194">
    <property type="entry name" value="RodZ-like_C"/>
</dbReference>
<gene>
    <name evidence="4" type="ORF">GCM10008066_02590</name>
</gene>
<keyword evidence="2" id="KW-1133">Transmembrane helix</keyword>
<evidence type="ECO:0000313" key="5">
    <source>
        <dbReference type="Proteomes" id="UP000642180"/>
    </source>
</evidence>
<dbReference type="InterPro" id="IPR001387">
    <property type="entry name" value="Cro/C1-type_HTH"/>
</dbReference>
<dbReference type="GO" id="GO:0003677">
    <property type="term" value="F:DNA binding"/>
    <property type="evidence" value="ECO:0007669"/>
    <property type="project" value="InterPro"/>
</dbReference>
<dbReference type="PROSITE" id="PS50943">
    <property type="entry name" value="HTH_CROC1"/>
    <property type="match status" value="1"/>
</dbReference>
<feature type="domain" description="HTH cro/C1-type" evidence="3">
    <location>
        <begin position="34"/>
        <end position="59"/>
    </location>
</feature>
<reference evidence="5" key="1">
    <citation type="journal article" date="2019" name="Int. J. Syst. Evol. Microbiol.">
        <title>The Global Catalogue of Microorganisms (GCM) 10K type strain sequencing project: providing services to taxonomists for standard genome sequencing and annotation.</title>
        <authorList>
            <consortium name="The Broad Institute Genomics Platform"/>
            <consortium name="The Broad Institute Genome Sequencing Center for Infectious Disease"/>
            <person name="Wu L."/>
            <person name="Ma J."/>
        </authorList>
    </citation>
    <scope>NUCLEOTIDE SEQUENCE [LARGE SCALE GENOMIC DNA]</scope>
    <source>
        <strain evidence="5">CCM 2767</strain>
    </source>
</reference>
<feature type="compositionally biased region" description="Polar residues" evidence="1">
    <location>
        <begin position="8"/>
        <end position="30"/>
    </location>
</feature>
<evidence type="ECO:0000313" key="4">
    <source>
        <dbReference type="EMBL" id="GGI16164.1"/>
    </source>
</evidence>
<evidence type="ECO:0000256" key="2">
    <source>
        <dbReference type="SAM" id="Phobius"/>
    </source>
</evidence>
<protein>
    <submittedName>
        <fullName evidence="4">XRE family transcriptional regulator</fullName>
    </submittedName>
</protein>
<feature type="compositionally biased region" description="Low complexity" evidence="1">
    <location>
        <begin position="184"/>
        <end position="195"/>
    </location>
</feature>
<dbReference type="InterPro" id="IPR050400">
    <property type="entry name" value="Bact_Cytoskel_RodZ"/>
</dbReference>
<organism evidence="4 5">
    <name type="scientific">Oxalicibacterium faecigallinarum</name>
    <dbReference type="NCBI Taxonomy" id="573741"/>
    <lineage>
        <taxon>Bacteria</taxon>
        <taxon>Pseudomonadati</taxon>
        <taxon>Pseudomonadota</taxon>
        <taxon>Betaproteobacteria</taxon>
        <taxon>Burkholderiales</taxon>
        <taxon>Oxalobacteraceae</taxon>
        <taxon>Oxalicibacterium</taxon>
    </lineage>
</organism>
<evidence type="ECO:0000259" key="3">
    <source>
        <dbReference type="PROSITE" id="PS50943"/>
    </source>
</evidence>
<dbReference type="EMBL" id="BMDI01000001">
    <property type="protein sequence ID" value="GGI16164.1"/>
    <property type="molecule type" value="Genomic_DNA"/>
</dbReference>
<comment type="caution">
    <text evidence="4">The sequence shown here is derived from an EMBL/GenBank/DDBJ whole genome shotgun (WGS) entry which is preliminary data.</text>
</comment>
<keyword evidence="5" id="KW-1185">Reference proteome</keyword>
<feature type="region of interest" description="Disordered" evidence="1">
    <location>
        <begin position="1"/>
        <end position="30"/>
    </location>
</feature>
<dbReference type="RefSeq" id="WP_188379473.1">
    <property type="nucleotide sequence ID" value="NZ_BMDI01000001.1"/>
</dbReference>
<dbReference type="InterPro" id="IPR010982">
    <property type="entry name" value="Lambda_DNA-bd_dom_sf"/>
</dbReference>